<comment type="cofactor">
    <cofactor evidence="1">
        <name>Mn(2+)</name>
        <dbReference type="ChEBI" id="CHEBI:29035"/>
    </cofactor>
</comment>
<evidence type="ECO:0000256" key="2">
    <source>
        <dbReference type="ARBA" id="ARBA00001946"/>
    </source>
</evidence>
<dbReference type="GO" id="GO:0070260">
    <property type="term" value="F:5'-tyrosyl-DNA phosphodiesterase activity"/>
    <property type="evidence" value="ECO:0007669"/>
    <property type="project" value="TreeGrafter"/>
</dbReference>
<evidence type="ECO:0000256" key="3">
    <source>
        <dbReference type="ARBA" id="ARBA00022722"/>
    </source>
</evidence>
<evidence type="ECO:0000256" key="5">
    <source>
        <dbReference type="ARBA" id="ARBA00022763"/>
    </source>
</evidence>
<dbReference type="InterPro" id="IPR051547">
    <property type="entry name" value="TDP2-like"/>
</dbReference>
<sequence length="400" mass="41112">MTGPRRHHVLIGLLASALALGTALASGTSVHAGPPGAGAAGTPARTATVMTRNLYLGAELGPVLAALGSGNSAAIVGAATQTWAAVQATRPAERMAAMADEIVAAAPAVVGLQEVTTWTTFAYDPATGVASDPTVAYDFLDLLLDALAERGADYREVAGATAHNFSSPPIPVLASPSATFPTRAVRLADRDVIIARDDVRTTNARTGTFQVIIRFPVGGALLPVARGWGSADVGVGKASFRFVNSHLEAFGLPGLDAEQLRVAQARELLAAQADLASRIGELPMVYVGDYNSRAPDAPAYSQLLAGVGADAWPRTHPGDPGFTCCLGATLTDPDNPLTSRIDLVLHSRDVKAARAHIVGDEPADMTASGLWPSDHAGVVARLVFPARRGADAGGPQSSSQ</sequence>
<dbReference type="PANTHER" id="PTHR15822:SF4">
    <property type="entry name" value="TYROSYL-DNA PHOSPHODIESTERASE 2"/>
    <property type="match status" value="1"/>
</dbReference>
<feature type="signal peptide" evidence="9">
    <location>
        <begin position="1"/>
        <end position="25"/>
    </location>
</feature>
<keyword evidence="5" id="KW-0227">DNA damage</keyword>
<keyword evidence="8" id="KW-0234">DNA repair</keyword>
<dbReference type="GO" id="GO:0005737">
    <property type="term" value="C:cytoplasm"/>
    <property type="evidence" value="ECO:0007669"/>
    <property type="project" value="TreeGrafter"/>
</dbReference>
<name>A0A4Z1CH28_9ACTN</name>
<keyword evidence="3" id="KW-0540">Nuclease</keyword>
<keyword evidence="7" id="KW-0460">Magnesium</keyword>
<dbReference type="PANTHER" id="PTHR15822">
    <property type="entry name" value="TRAF AND TNF RECEPTOR-ASSOCIATED PROTEIN"/>
    <property type="match status" value="1"/>
</dbReference>
<dbReference type="GO" id="GO:0004518">
    <property type="term" value="F:nuclease activity"/>
    <property type="evidence" value="ECO:0007669"/>
    <property type="project" value="UniProtKB-KW"/>
</dbReference>
<reference evidence="11 12" key="1">
    <citation type="submission" date="2019-04" db="EMBL/GenBank/DDBJ databases">
        <title>Three New Species of Nocardioides, Nocardioides euryhalodurans sp. nov., Nocardioides seonyuensis sp. nov. and Nocardioides eburneoflavus sp. nov. Isolated from Soil.</title>
        <authorList>
            <person name="Roh S.G."/>
            <person name="Lee C."/>
            <person name="Kim M.-K."/>
            <person name="Kim S.B."/>
        </authorList>
    </citation>
    <scope>NUCLEOTIDE SEQUENCE [LARGE SCALE GENOMIC DNA]</scope>
    <source>
        <strain evidence="11 12">MMS17-SY213</strain>
    </source>
</reference>
<evidence type="ECO:0000256" key="8">
    <source>
        <dbReference type="ARBA" id="ARBA00023204"/>
    </source>
</evidence>
<dbReference type="OrthoDB" id="9787701at2"/>
<feature type="domain" description="Endonuclease/exonuclease/phosphatase" evidence="10">
    <location>
        <begin position="88"/>
        <end position="375"/>
    </location>
</feature>
<keyword evidence="6" id="KW-0378">Hydrolase</keyword>
<dbReference type="GO" id="GO:0003697">
    <property type="term" value="F:single-stranded DNA binding"/>
    <property type="evidence" value="ECO:0007669"/>
    <property type="project" value="TreeGrafter"/>
</dbReference>
<evidence type="ECO:0000256" key="1">
    <source>
        <dbReference type="ARBA" id="ARBA00001936"/>
    </source>
</evidence>
<feature type="chain" id="PRO_5021437209" description="Endonuclease/exonuclease/phosphatase domain-containing protein" evidence="9">
    <location>
        <begin position="26"/>
        <end position="400"/>
    </location>
</feature>
<dbReference type="GO" id="GO:0046872">
    <property type="term" value="F:metal ion binding"/>
    <property type="evidence" value="ECO:0007669"/>
    <property type="project" value="UniProtKB-KW"/>
</dbReference>
<dbReference type="InterPro" id="IPR036691">
    <property type="entry name" value="Endo/exonu/phosph_ase_sf"/>
</dbReference>
<dbReference type="Pfam" id="PF03372">
    <property type="entry name" value="Exo_endo_phos"/>
    <property type="match status" value="1"/>
</dbReference>
<protein>
    <recommendedName>
        <fullName evidence="10">Endonuclease/exonuclease/phosphatase domain-containing protein</fullName>
    </recommendedName>
</protein>
<dbReference type="EMBL" id="SRRO01000001">
    <property type="protein sequence ID" value="TGN65328.1"/>
    <property type="molecule type" value="Genomic_DNA"/>
</dbReference>
<comment type="cofactor">
    <cofactor evidence="2">
        <name>Mg(2+)</name>
        <dbReference type="ChEBI" id="CHEBI:18420"/>
    </cofactor>
</comment>
<evidence type="ECO:0000256" key="9">
    <source>
        <dbReference type="SAM" id="SignalP"/>
    </source>
</evidence>
<organism evidence="11 12">
    <name type="scientific">Nocardioides eburneiflavus</name>
    <dbReference type="NCBI Taxonomy" id="2518372"/>
    <lineage>
        <taxon>Bacteria</taxon>
        <taxon>Bacillati</taxon>
        <taxon>Actinomycetota</taxon>
        <taxon>Actinomycetes</taxon>
        <taxon>Propionibacteriales</taxon>
        <taxon>Nocardioidaceae</taxon>
        <taxon>Nocardioides</taxon>
    </lineage>
</organism>
<dbReference type="Gene3D" id="3.60.10.10">
    <property type="entry name" value="Endonuclease/exonuclease/phosphatase"/>
    <property type="match status" value="1"/>
</dbReference>
<accession>A0A4Z1CH28</accession>
<gene>
    <name evidence="11" type="ORF">EXE59_16205</name>
</gene>
<comment type="caution">
    <text evidence="11">The sequence shown here is derived from an EMBL/GenBank/DDBJ whole genome shotgun (WGS) entry which is preliminary data.</text>
</comment>
<proteinExistence type="predicted"/>
<evidence type="ECO:0000256" key="7">
    <source>
        <dbReference type="ARBA" id="ARBA00022842"/>
    </source>
</evidence>
<dbReference type="GO" id="GO:0006302">
    <property type="term" value="P:double-strand break repair"/>
    <property type="evidence" value="ECO:0007669"/>
    <property type="project" value="TreeGrafter"/>
</dbReference>
<keyword evidence="12" id="KW-1185">Reference proteome</keyword>
<dbReference type="RefSeq" id="WP_135839825.1">
    <property type="nucleotide sequence ID" value="NZ_SRRO01000001.1"/>
</dbReference>
<evidence type="ECO:0000256" key="6">
    <source>
        <dbReference type="ARBA" id="ARBA00022801"/>
    </source>
</evidence>
<evidence type="ECO:0000256" key="4">
    <source>
        <dbReference type="ARBA" id="ARBA00022723"/>
    </source>
</evidence>
<dbReference type="AlphaFoldDB" id="A0A4Z1CH28"/>
<evidence type="ECO:0000259" key="10">
    <source>
        <dbReference type="Pfam" id="PF03372"/>
    </source>
</evidence>
<keyword evidence="4" id="KW-0479">Metal-binding</keyword>
<evidence type="ECO:0000313" key="11">
    <source>
        <dbReference type="EMBL" id="TGN65328.1"/>
    </source>
</evidence>
<dbReference type="Proteomes" id="UP000297496">
    <property type="component" value="Unassembled WGS sequence"/>
</dbReference>
<dbReference type="SUPFAM" id="SSF56219">
    <property type="entry name" value="DNase I-like"/>
    <property type="match status" value="1"/>
</dbReference>
<keyword evidence="9" id="KW-0732">Signal</keyword>
<dbReference type="InterPro" id="IPR005135">
    <property type="entry name" value="Endo/exonuclease/phosphatase"/>
</dbReference>
<evidence type="ECO:0000313" key="12">
    <source>
        <dbReference type="Proteomes" id="UP000297496"/>
    </source>
</evidence>